<dbReference type="Pfam" id="PF00593">
    <property type="entry name" value="TonB_dep_Rec_b-barrel"/>
    <property type="match status" value="1"/>
</dbReference>
<keyword evidence="2 12" id="KW-0813">Transport</keyword>
<evidence type="ECO:0000256" key="6">
    <source>
        <dbReference type="ARBA" id="ARBA00022729"/>
    </source>
</evidence>
<evidence type="ECO:0000256" key="11">
    <source>
        <dbReference type="ARBA" id="ARBA00023237"/>
    </source>
</evidence>
<dbReference type="OrthoDB" id="9761152at2"/>
<proteinExistence type="inferred from homology"/>
<keyword evidence="11 12" id="KW-0998">Cell outer membrane</keyword>
<feature type="domain" description="TonB-dependent receptor plug" evidence="16">
    <location>
        <begin position="65"/>
        <end position="172"/>
    </location>
</feature>
<evidence type="ECO:0000256" key="1">
    <source>
        <dbReference type="ARBA" id="ARBA00004571"/>
    </source>
</evidence>
<dbReference type="Gene3D" id="2.40.170.20">
    <property type="entry name" value="TonB-dependent receptor, beta-barrel domain"/>
    <property type="match status" value="1"/>
</dbReference>
<evidence type="ECO:0000256" key="5">
    <source>
        <dbReference type="ARBA" id="ARBA00022692"/>
    </source>
</evidence>
<dbReference type="InterPro" id="IPR012910">
    <property type="entry name" value="Plug_dom"/>
</dbReference>
<feature type="transmembrane region" description="Helical" evidence="14">
    <location>
        <begin position="21"/>
        <end position="40"/>
    </location>
</feature>
<sequence>MNTIIISRKVAKSQSCKVAKYKVLTPCTSIFFSLFSLVSFSQVKDTTQVNPLDEVLVSAVRVTTKTPVSFSNLSKKEIKFRNLGQDIPILMNYLPSVVTTSDAGNGVGYTGIRVRGSDATRVNVTINGIPYNDSESHGTFWVNMPDFASSVESLQLQRGVGTSTNGAGAFGASLNMLTDNFAKESSGEISNSFGSFNTRKHTVKFSTGLMNNHFEIAGRLSTIKSDGFVDRGASDLKSYFLQGTYVGKTTLIKALVFGGTEKTYQSWNGIDGETLQNDRTFNSAGAFTDEQGNVRFYDNETDNYQQDHSQLLWNEKISENWSTNFALHYTKGKGFYENYKEDARFSSYNLTPITIGGTTINRTDLVRQKWLENDFYGTTFSANYKDENLDVIFGGGWNKYEGDHFGKVIWARNASQSELGDRYYDDYANKTDGNIFAKANYQITEQLSLFGDLQYRSVNYEANGVQPTVVDDTFNFFNPKTGLTYTINAGNSVYLSYARANREPNRSDYEGGNVKPEKLNDFELGWRYVAEKVQFNTNVYYMAYKDQLILTGNLDDVGAPIRSNSEKSYRLGLEVDATIALTDQLIIRPNFTLSANKNLDLAVAGQNYGTTDIAYSPSVIAGNILVYTPIENLHVSWLQKFVGEQYMNNIELPAAKLADYFVNDLNIAYTFKPKTIFKEIIITGLVNNFLDKQYDSNGYMYDVYPYYYPQAGINFLVGLTLKF</sequence>
<accession>A0A1G7VY43</accession>
<comment type="subcellular location">
    <subcellularLocation>
        <location evidence="1 12">Cell outer membrane</location>
        <topology evidence="1 12">Multi-pass membrane protein</topology>
    </subcellularLocation>
</comment>
<dbReference type="RefSeq" id="WP_091254029.1">
    <property type="nucleotide sequence ID" value="NZ_FNDB01000001.1"/>
</dbReference>
<dbReference type="SUPFAM" id="SSF56935">
    <property type="entry name" value="Porins"/>
    <property type="match status" value="1"/>
</dbReference>
<keyword evidence="18" id="KW-1185">Reference proteome</keyword>
<organism evidence="17 18">
    <name type="scientific">Flavobacterium omnivorum</name>
    <dbReference type="NCBI Taxonomy" id="178355"/>
    <lineage>
        <taxon>Bacteria</taxon>
        <taxon>Pseudomonadati</taxon>
        <taxon>Bacteroidota</taxon>
        <taxon>Flavobacteriia</taxon>
        <taxon>Flavobacteriales</taxon>
        <taxon>Flavobacteriaceae</taxon>
        <taxon>Flavobacterium</taxon>
    </lineage>
</organism>
<keyword evidence="4" id="KW-0410">Iron transport</keyword>
<keyword evidence="8" id="KW-0406">Ion transport</keyword>
<evidence type="ECO:0000256" key="2">
    <source>
        <dbReference type="ARBA" id="ARBA00022448"/>
    </source>
</evidence>
<dbReference type="Proteomes" id="UP000199274">
    <property type="component" value="Unassembled WGS sequence"/>
</dbReference>
<dbReference type="Pfam" id="PF07715">
    <property type="entry name" value="Plug"/>
    <property type="match status" value="1"/>
</dbReference>
<comment type="similarity">
    <text evidence="12 13">Belongs to the TonB-dependent receptor family.</text>
</comment>
<dbReference type="EMBL" id="FNDB01000001">
    <property type="protein sequence ID" value="SDG64359.1"/>
    <property type="molecule type" value="Genomic_DNA"/>
</dbReference>
<dbReference type="Gene3D" id="2.170.130.10">
    <property type="entry name" value="TonB-dependent receptor, plug domain"/>
    <property type="match status" value="1"/>
</dbReference>
<dbReference type="GO" id="GO:0009279">
    <property type="term" value="C:cell outer membrane"/>
    <property type="evidence" value="ECO:0007669"/>
    <property type="project" value="UniProtKB-SubCell"/>
</dbReference>
<keyword evidence="6" id="KW-0732">Signal</keyword>
<evidence type="ECO:0000256" key="7">
    <source>
        <dbReference type="ARBA" id="ARBA00023004"/>
    </source>
</evidence>
<dbReference type="InterPro" id="IPR039426">
    <property type="entry name" value="TonB-dep_rcpt-like"/>
</dbReference>
<dbReference type="PANTHER" id="PTHR32552">
    <property type="entry name" value="FERRICHROME IRON RECEPTOR-RELATED"/>
    <property type="match status" value="1"/>
</dbReference>
<reference evidence="18" key="1">
    <citation type="submission" date="2016-10" db="EMBL/GenBank/DDBJ databases">
        <authorList>
            <person name="Varghese N."/>
            <person name="Submissions S."/>
        </authorList>
    </citation>
    <scope>NUCLEOTIDE SEQUENCE [LARGE SCALE GENOMIC DNA]</scope>
    <source>
        <strain evidence="18">CGMCC 1.2747</strain>
    </source>
</reference>
<dbReference type="AlphaFoldDB" id="A0A1G7VY43"/>
<feature type="domain" description="TonB-dependent receptor-like beta-barrel" evidence="15">
    <location>
        <begin position="267"/>
        <end position="687"/>
    </location>
</feature>
<evidence type="ECO:0000259" key="16">
    <source>
        <dbReference type="Pfam" id="PF07715"/>
    </source>
</evidence>
<evidence type="ECO:0000256" key="14">
    <source>
        <dbReference type="SAM" id="Phobius"/>
    </source>
</evidence>
<evidence type="ECO:0000256" key="10">
    <source>
        <dbReference type="ARBA" id="ARBA00023136"/>
    </source>
</evidence>
<evidence type="ECO:0000256" key="8">
    <source>
        <dbReference type="ARBA" id="ARBA00023065"/>
    </source>
</evidence>
<evidence type="ECO:0000256" key="3">
    <source>
        <dbReference type="ARBA" id="ARBA00022452"/>
    </source>
</evidence>
<protein>
    <submittedName>
        <fullName evidence="17">Iron complex outermembrane recepter protein</fullName>
    </submittedName>
</protein>
<evidence type="ECO:0000256" key="12">
    <source>
        <dbReference type="PROSITE-ProRule" id="PRU01360"/>
    </source>
</evidence>
<dbReference type="PANTHER" id="PTHR32552:SF68">
    <property type="entry name" value="FERRICHROME OUTER MEMBRANE TRANSPORTER_PHAGE RECEPTOR"/>
    <property type="match status" value="1"/>
</dbReference>
<evidence type="ECO:0000256" key="13">
    <source>
        <dbReference type="RuleBase" id="RU003357"/>
    </source>
</evidence>
<dbReference type="InterPro" id="IPR000531">
    <property type="entry name" value="Beta-barrel_TonB"/>
</dbReference>
<keyword evidence="9 13" id="KW-0798">TonB box</keyword>
<keyword evidence="14" id="KW-1133">Transmembrane helix</keyword>
<evidence type="ECO:0000256" key="4">
    <source>
        <dbReference type="ARBA" id="ARBA00022496"/>
    </source>
</evidence>
<evidence type="ECO:0000313" key="18">
    <source>
        <dbReference type="Proteomes" id="UP000199274"/>
    </source>
</evidence>
<dbReference type="STRING" id="178355.SAMN04488062_101228"/>
<name>A0A1G7VY43_9FLAO</name>
<dbReference type="PROSITE" id="PS52016">
    <property type="entry name" value="TONB_DEPENDENT_REC_3"/>
    <property type="match status" value="1"/>
</dbReference>
<evidence type="ECO:0000259" key="15">
    <source>
        <dbReference type="Pfam" id="PF00593"/>
    </source>
</evidence>
<dbReference type="GO" id="GO:0015344">
    <property type="term" value="F:siderophore uptake transmembrane transporter activity"/>
    <property type="evidence" value="ECO:0007669"/>
    <property type="project" value="TreeGrafter"/>
</dbReference>
<gene>
    <name evidence="17" type="ORF">SAMN04488062_101228</name>
</gene>
<keyword evidence="5 12" id="KW-0812">Transmembrane</keyword>
<keyword evidence="10 12" id="KW-0472">Membrane</keyword>
<evidence type="ECO:0000313" key="17">
    <source>
        <dbReference type="EMBL" id="SDG64359.1"/>
    </source>
</evidence>
<keyword evidence="3 12" id="KW-1134">Transmembrane beta strand</keyword>
<dbReference type="InterPro" id="IPR037066">
    <property type="entry name" value="Plug_dom_sf"/>
</dbReference>
<keyword evidence="7" id="KW-0408">Iron</keyword>
<evidence type="ECO:0000256" key="9">
    <source>
        <dbReference type="ARBA" id="ARBA00023077"/>
    </source>
</evidence>
<dbReference type="InterPro" id="IPR036942">
    <property type="entry name" value="Beta-barrel_TonB_sf"/>
</dbReference>